<keyword evidence="1" id="KW-0175">Coiled coil</keyword>
<evidence type="ECO:0000313" key="2">
    <source>
        <dbReference type="EMBL" id="KAL1121957.1"/>
    </source>
</evidence>
<evidence type="ECO:0000313" key="3">
    <source>
        <dbReference type="Proteomes" id="UP001558652"/>
    </source>
</evidence>
<reference evidence="2 3" key="1">
    <citation type="submission" date="2024-07" db="EMBL/GenBank/DDBJ databases">
        <title>Chromosome-level genome assembly of the water stick insect Ranatra chinensis (Heteroptera: Nepidae).</title>
        <authorList>
            <person name="Liu X."/>
        </authorList>
    </citation>
    <scope>NUCLEOTIDE SEQUENCE [LARGE SCALE GENOMIC DNA]</scope>
    <source>
        <strain evidence="2">Cailab_2021Rc</strain>
        <tissue evidence="2">Muscle</tissue>
    </source>
</reference>
<accession>A0ABD0YHW0</accession>
<gene>
    <name evidence="2" type="ORF">AAG570_003365</name>
</gene>
<comment type="caution">
    <text evidence="2">The sequence shown here is derived from an EMBL/GenBank/DDBJ whole genome shotgun (WGS) entry which is preliminary data.</text>
</comment>
<dbReference type="EMBL" id="JBFDAA010000014">
    <property type="protein sequence ID" value="KAL1121957.1"/>
    <property type="molecule type" value="Genomic_DNA"/>
</dbReference>
<evidence type="ECO:0000256" key="1">
    <source>
        <dbReference type="SAM" id="Coils"/>
    </source>
</evidence>
<protein>
    <submittedName>
        <fullName evidence="2">Uncharacterized protein</fullName>
    </submittedName>
</protein>
<keyword evidence="3" id="KW-1185">Reference proteome</keyword>
<organism evidence="2 3">
    <name type="scientific">Ranatra chinensis</name>
    <dbReference type="NCBI Taxonomy" id="642074"/>
    <lineage>
        <taxon>Eukaryota</taxon>
        <taxon>Metazoa</taxon>
        <taxon>Ecdysozoa</taxon>
        <taxon>Arthropoda</taxon>
        <taxon>Hexapoda</taxon>
        <taxon>Insecta</taxon>
        <taxon>Pterygota</taxon>
        <taxon>Neoptera</taxon>
        <taxon>Paraneoptera</taxon>
        <taxon>Hemiptera</taxon>
        <taxon>Heteroptera</taxon>
        <taxon>Panheteroptera</taxon>
        <taxon>Nepomorpha</taxon>
        <taxon>Nepidae</taxon>
        <taxon>Ranatrinae</taxon>
        <taxon>Ranatra</taxon>
    </lineage>
</organism>
<name>A0ABD0YHW0_9HEMI</name>
<proteinExistence type="predicted"/>
<dbReference type="AlphaFoldDB" id="A0ABD0YHW0"/>
<dbReference type="Proteomes" id="UP001558652">
    <property type="component" value="Unassembled WGS sequence"/>
</dbReference>
<sequence>MAISRNLFGPTNSEQERRTTMVELNKGNRTKDEEIRTLSSEVVDLEDLVKKQKRIINQAEERTKEDAVLLRKANDEIAGLKNNLLLSTEANGILKGEMVDLEMALLKKEEECKSLEKLSHSQMIRLVELQARLGRFESQTWGYRVLKAASSLAQLPVTVMEAITFPNVEEKCPPRRTKL</sequence>
<feature type="coiled-coil region" evidence="1">
    <location>
        <begin position="42"/>
        <end position="118"/>
    </location>
</feature>